<organism evidence="3">
    <name type="scientific">marine sediment metagenome</name>
    <dbReference type="NCBI Taxonomy" id="412755"/>
    <lineage>
        <taxon>unclassified sequences</taxon>
        <taxon>metagenomes</taxon>
        <taxon>ecological metagenomes</taxon>
    </lineage>
</organism>
<dbReference type="GO" id="GO:0032259">
    <property type="term" value="P:methylation"/>
    <property type="evidence" value="ECO:0007669"/>
    <property type="project" value="UniProtKB-KW"/>
</dbReference>
<evidence type="ECO:0000256" key="1">
    <source>
        <dbReference type="ARBA" id="ARBA00022603"/>
    </source>
</evidence>
<evidence type="ECO:0000256" key="2">
    <source>
        <dbReference type="ARBA" id="ARBA00022679"/>
    </source>
</evidence>
<feature type="non-terminal residue" evidence="3">
    <location>
        <position position="1"/>
    </location>
</feature>
<reference evidence="3" key="1">
    <citation type="journal article" date="2015" name="Nature">
        <title>Complex archaea that bridge the gap between prokaryotes and eukaryotes.</title>
        <authorList>
            <person name="Spang A."/>
            <person name="Saw J.H."/>
            <person name="Jorgensen S.L."/>
            <person name="Zaremba-Niedzwiedzka K."/>
            <person name="Martijn J."/>
            <person name="Lind A.E."/>
            <person name="van Eijk R."/>
            <person name="Schleper C."/>
            <person name="Guy L."/>
            <person name="Ettema T.J."/>
        </authorList>
    </citation>
    <scope>NUCLEOTIDE SEQUENCE</scope>
</reference>
<dbReference type="InterPro" id="IPR029063">
    <property type="entry name" value="SAM-dependent_MTases_sf"/>
</dbReference>
<sequence>ISSNSTTYWAALCLWLKIIKTIKKYLPKDQKVYQDKRCRKLTPLEYERIQTLPDNYTQGVADTHRYNGCGDGWTVDVIVHILKVISLNLNKESQDD</sequence>
<accession>A0A0F8VX07</accession>
<protein>
    <recommendedName>
        <fullName evidence="4">DNA (cytosine-5-)-methyltransferase</fullName>
    </recommendedName>
</protein>
<comment type="caution">
    <text evidence="3">The sequence shown here is derived from an EMBL/GenBank/DDBJ whole genome shotgun (WGS) entry which is preliminary data.</text>
</comment>
<dbReference type="Gene3D" id="3.90.120.10">
    <property type="entry name" value="DNA Methylase, subunit A, domain 2"/>
    <property type="match status" value="1"/>
</dbReference>
<evidence type="ECO:0000313" key="3">
    <source>
        <dbReference type="EMBL" id="KKK40485.1"/>
    </source>
</evidence>
<dbReference type="SUPFAM" id="SSF53335">
    <property type="entry name" value="S-adenosyl-L-methionine-dependent methyltransferases"/>
    <property type="match status" value="1"/>
</dbReference>
<gene>
    <name evidence="3" type="ORF">LCGC14_3056290</name>
</gene>
<name>A0A0F8VX07_9ZZZZ</name>
<keyword evidence="2" id="KW-0808">Transferase</keyword>
<proteinExistence type="predicted"/>
<dbReference type="AlphaFoldDB" id="A0A0F8VX07"/>
<dbReference type="EMBL" id="LAZR01070468">
    <property type="protein sequence ID" value="KKK40485.1"/>
    <property type="molecule type" value="Genomic_DNA"/>
</dbReference>
<dbReference type="InterPro" id="IPR001525">
    <property type="entry name" value="C5_MeTfrase"/>
</dbReference>
<keyword evidence="1" id="KW-0489">Methyltransferase</keyword>
<evidence type="ECO:0008006" key="4">
    <source>
        <dbReference type="Google" id="ProtNLM"/>
    </source>
</evidence>
<dbReference type="GO" id="GO:0008168">
    <property type="term" value="F:methyltransferase activity"/>
    <property type="evidence" value="ECO:0007669"/>
    <property type="project" value="UniProtKB-KW"/>
</dbReference>
<dbReference type="Pfam" id="PF00145">
    <property type="entry name" value="DNA_methylase"/>
    <property type="match status" value="1"/>
</dbReference>